<feature type="domain" description="PKS/mFAS DH" evidence="11">
    <location>
        <begin position="933"/>
        <end position="1217"/>
    </location>
</feature>
<sequence length="2522" mass="276079">MIESQGGSISGHVNGKENGHINGRTNGYATSKCTERPVMAPSQPEPVAIVGMAMRLPGDIHTSEALWELLINNKTTRGPVPRTRYNSDGFFTASGRPGSTGVRHGHFLSEDDGIDVLDTSFFNLSKSEVEKLDPQQRMLLEVVWECAENAGQQDWRGSSTGVFVGAWGYDWVDFLAKDPQQVGGLLNVTGSHDYTLANRVSYEYDLQGPSMTIKTACSSSMICVHQAVQALRNEECDAAIVAGTNLIITPTQTIEQTEAGVLSPTGECRTFDADANGYARGEAINALLLKKLSKAIEDEDTIRAVIRSTAVNSDGRSAGLSTPNPKAHARLMQQAYRAAGLNDPSDTPYVEVHGTGTKTGDPLELEAIAEVFGREQETYVGGVKANLGHSESASGITSIIKAVVALEKRVIPPQANFKTPNPRIAFEEARLIVPLKPTPWPEDRPERVSVNSFGITGANAHAVIESAACYAQRLSPVPEGQASFNKESELLLVSATSVPSLRERCTQMQDYVTQHPNLVADLAYTLACRRYHMPHRAYCIISGLKPAEFVLADRSKHPPKLTFVFTGQGAQWPAMGKELIEQFPTFRGDIAQMGNALGQLQQAPSWDLLDEIMREGRNSRVNKAEFAQPLSTAIQIALVNLLRTLGVVPSAVVGHSSGEIAAAYAAGAVTSGEAIVTAYYRGLATTMCAQKGAMAAVGLSPAEGRLYLERGVVVACDNSPQSITISGDEEALECTLKQIKQDDPNVFTRRLKTDGMAYHSHHMTEIGSTYEEYLRSSVKATRPTVRFYSSITGKLEEDLILGPEYWRRNLESPVRFYPAVRSILQDQPSDQLFLEVGPHSALAGPLRQIFKASASKSRLTYCSSLVRGVNSRESILDMAGQLHLQLIPLNLRMLTTGSHSLTDIPIYPWNHSISHWTEPRAVKDWRSRKFPPHELLGSRVLEGNDLEPTWRNMLRLNDNLWLTGHKVYDDVVFPCAGYIAMAGEAVRQLTEKSGYTIRNLNVKTAMVLQDNAVEIMTSLRGSKSPQASVSGWYDFAIVSYNGSTWAEHCNGEIQADEAITLVDSMPESMEALPRRVQSPYDAYESVGLHYDGFFQGLEEVSTMPGRNTAVATLKRQAVTDSYYALHPTTIDHCLQLLGMASSGGMSRRLTHIPLPTLLEQISVQPAKMQDRLRAKAVANHTTKQGDIEGEMVVVGDESTVLAMTGCHLSGFEDRTAVTLADDPIAAARVSWRPHIDFVQLDTLMVSHEKDPQHLINIEQYGLLCSAEILDRIRDTQDSSWHFSKFRRWMEDIVAAGRLGQNEIVTASKQLLELDNQERLHLMQSLREQLRDSPFVHFAELTTRLLDNCIGIFNGTIEVLEVYFKDDALTKLYAFTGDRIDASEFFITAGHSNPTLRVLEIGAGTGGTTLVALNALTAIKGEPLYASYTFTDISSGFFSAAKERFKHFPGLEFKTLDIGRDPGEQGFELGTYDLIVASNVIHATERLNATLKNVRKLLSPGGRFFLQELTPGSAKTKNLIMGPLPGWWLGEADGRVDEPIITVERWDSELRAAGFFGIECVVRDDPRHAASFGANMIAKPLISPKDYKSVTILVGQGKGDATIVEHLQQAFVAKDYFVDICTFGEAIPPSQDIVSIVEVDEPLFDKLSAADLLAFQKAVAGLSSARMLWVLGSAQVRPNNAHFGLTLGMVRCIRAEMSTPLATLEVDRFDASTSEVVLRIFEKFLETASTERPDLEYVITENVVKVGRYHWSNVSRELEASQDTTNRPLKLAVDDPRTSKSMIWVPQPDIELASEEVLLRSLYVDLGHKCSRSLEENAARGYVAEVIQVGTSVDSLQPGDYVMTFGSHGVATRFKIAAGNAVRVPESWTLEYAATVPLAYATALFCLKYFARLQKNDAVLIVDACSSAGIAAVRVCHSVGVKAHLHVLSKNQVTYLAAELGALDDVAVTCEVTEQSTVDDARFDVVLNLLPAQLEKLSRRLTTRGKLINVCNNQEVDMNAFAKNIVFFNVDMADMDDLSQDLLQEAISLVQQQGIGPLQETRVLDLQGFEAGLQSLDNDDMRMLLLKLPTETTSLAIQPPVPILEFQRDASYLIAGGLGGLGRAISTCMAEHGARHFTYLSRSAGSTAHEPFFRELEAQGCTVQAIPCDISSPTSVRSAVQQVELPIAGVLQMAMALQDRPFLSMTLEDWTTAIKPKVDGTWNLHTALIETEADLDFFVMFGSISGAFGFPGQGNYAAGNSFQDAFTQYRHSLGLPASVLDVGVMADAGYVSQNKDVHEYFRTAGMPLLTEGQLFEALHLSILQQHPSSQEERSILLARSGSEAGRGLGSASPSPSPSPGFTSRSQLTLGVRATKPMTDPTNRVLWKRDRKADIYRNIEAARLSNCSTTATGSTSGSSGDDELAALMTSLRAAAAASSDPTTTITTVLGSSETMKLVRREIGAFVYESMLKAVDDEADMEYDRSLMTLGVDSLVTVEVRSWLRRKFNVEVSTLEMLNGGTIEVLASLVLERLKSRFVEQSTQS</sequence>
<dbReference type="Proteomes" id="UP000054342">
    <property type="component" value="Unassembled WGS sequence"/>
</dbReference>
<evidence type="ECO:0000256" key="2">
    <source>
        <dbReference type="ARBA" id="ARBA00022553"/>
    </source>
</evidence>
<dbReference type="InterPro" id="IPR050091">
    <property type="entry name" value="PKS_NRPS_Biosynth_Enz"/>
</dbReference>
<dbReference type="PROSITE" id="PS52019">
    <property type="entry name" value="PKS_MFAS_DH"/>
    <property type="match status" value="1"/>
</dbReference>
<dbReference type="InterPro" id="IPR014031">
    <property type="entry name" value="Ketoacyl_synth_C"/>
</dbReference>
<dbReference type="InterPro" id="IPR016039">
    <property type="entry name" value="Thiolase-like"/>
</dbReference>
<dbReference type="InterPro" id="IPR014030">
    <property type="entry name" value="Ketoacyl_synth_N"/>
</dbReference>
<dbReference type="HOGENOM" id="CLU_000022_31_1_1"/>
<dbReference type="OrthoDB" id="329835at2759"/>
<dbReference type="InterPro" id="IPR014043">
    <property type="entry name" value="Acyl_transferase_dom"/>
</dbReference>
<evidence type="ECO:0000259" key="11">
    <source>
        <dbReference type="PROSITE" id="PS52019"/>
    </source>
</evidence>
<dbReference type="GO" id="GO:0016491">
    <property type="term" value="F:oxidoreductase activity"/>
    <property type="evidence" value="ECO:0007669"/>
    <property type="project" value="InterPro"/>
</dbReference>
<keyword evidence="13" id="KW-1185">Reference proteome</keyword>
<dbReference type="PROSITE" id="PS00012">
    <property type="entry name" value="PHOSPHOPANTETHEINE"/>
    <property type="match status" value="1"/>
</dbReference>
<keyword evidence="6" id="KW-0511">Multifunctional enzyme</keyword>
<dbReference type="GO" id="GO:0004315">
    <property type="term" value="F:3-oxoacyl-[acyl-carrier-protein] synthase activity"/>
    <property type="evidence" value="ECO:0007669"/>
    <property type="project" value="InterPro"/>
</dbReference>
<dbReference type="RefSeq" id="XP_013316534.1">
    <property type="nucleotide sequence ID" value="XM_013461080.1"/>
</dbReference>
<feature type="compositionally biased region" description="Low complexity" evidence="8">
    <location>
        <begin position="2328"/>
        <end position="2344"/>
    </location>
</feature>
<dbReference type="Pfam" id="PF21089">
    <property type="entry name" value="PKS_DH_N"/>
    <property type="match status" value="1"/>
</dbReference>
<feature type="active site" description="Proton donor; for dehydratase activity" evidence="7">
    <location>
        <position position="1131"/>
    </location>
</feature>
<dbReference type="SUPFAM" id="SSF50129">
    <property type="entry name" value="GroES-like"/>
    <property type="match status" value="1"/>
</dbReference>
<feature type="region of interest" description="C-terminal hotdog fold" evidence="7">
    <location>
        <begin position="1071"/>
        <end position="1217"/>
    </location>
</feature>
<dbReference type="Pfam" id="PF00698">
    <property type="entry name" value="Acyl_transf_1"/>
    <property type="match status" value="1"/>
</dbReference>
<dbReference type="InterPro" id="IPR049551">
    <property type="entry name" value="PKS_DH_C"/>
</dbReference>
<dbReference type="GO" id="GO:0032259">
    <property type="term" value="P:methylation"/>
    <property type="evidence" value="ECO:0007669"/>
    <property type="project" value="UniProtKB-KW"/>
</dbReference>
<evidence type="ECO:0000256" key="7">
    <source>
        <dbReference type="PROSITE-ProRule" id="PRU01363"/>
    </source>
</evidence>
<protein>
    <submittedName>
        <fullName evidence="12">Uncharacterized protein</fullName>
    </submittedName>
</protein>
<dbReference type="InterPro" id="IPR036291">
    <property type="entry name" value="NAD(P)-bd_dom_sf"/>
</dbReference>
<dbReference type="PROSITE" id="PS00606">
    <property type="entry name" value="KS3_1"/>
    <property type="match status" value="1"/>
</dbReference>
<feature type="domain" description="Ketosynthase family 3 (KS3)" evidence="10">
    <location>
        <begin position="44"/>
        <end position="466"/>
    </location>
</feature>
<dbReference type="InterPro" id="IPR049552">
    <property type="entry name" value="PKS_DH_N"/>
</dbReference>
<dbReference type="Pfam" id="PF23297">
    <property type="entry name" value="ACP_SdgA_C"/>
    <property type="match status" value="1"/>
</dbReference>
<dbReference type="SUPFAM" id="SSF53335">
    <property type="entry name" value="S-adenosyl-L-methionine-dependent methyltransferases"/>
    <property type="match status" value="1"/>
</dbReference>
<dbReference type="CDD" id="cd05195">
    <property type="entry name" value="enoyl_red"/>
    <property type="match status" value="1"/>
</dbReference>
<dbReference type="GO" id="GO:0008168">
    <property type="term" value="F:methyltransferase activity"/>
    <property type="evidence" value="ECO:0007669"/>
    <property type="project" value="UniProtKB-KW"/>
</dbReference>
<dbReference type="InterPro" id="IPR013217">
    <property type="entry name" value="Methyltransf_12"/>
</dbReference>
<dbReference type="Pfam" id="PF02801">
    <property type="entry name" value="Ketoacyl-synt_C"/>
    <property type="match status" value="1"/>
</dbReference>
<dbReference type="InterPro" id="IPR018201">
    <property type="entry name" value="Ketoacyl_synth_AS"/>
</dbReference>
<dbReference type="STRING" id="348802.A0A0D2EMJ9"/>
<keyword evidence="2" id="KW-0597">Phosphoprotein</keyword>
<dbReference type="Pfam" id="PF16197">
    <property type="entry name" value="KAsynt_C_assoc"/>
    <property type="match status" value="1"/>
</dbReference>
<evidence type="ECO:0000313" key="12">
    <source>
        <dbReference type="EMBL" id="KIW55950.1"/>
    </source>
</evidence>
<dbReference type="CDD" id="cd00833">
    <property type="entry name" value="PKS"/>
    <property type="match status" value="1"/>
</dbReference>
<dbReference type="SUPFAM" id="SSF51735">
    <property type="entry name" value="NAD(P)-binding Rossmann-fold domains"/>
    <property type="match status" value="2"/>
</dbReference>
<dbReference type="InterPro" id="IPR057326">
    <property type="entry name" value="KR_dom"/>
</dbReference>
<feature type="domain" description="Carrier" evidence="9">
    <location>
        <begin position="2430"/>
        <end position="2511"/>
    </location>
</feature>
<dbReference type="GO" id="GO:0031177">
    <property type="term" value="F:phosphopantetheine binding"/>
    <property type="evidence" value="ECO:0007669"/>
    <property type="project" value="InterPro"/>
</dbReference>
<evidence type="ECO:0000256" key="4">
    <source>
        <dbReference type="ARBA" id="ARBA00022679"/>
    </source>
</evidence>
<feature type="region of interest" description="Disordered" evidence="8">
    <location>
        <begin position="1"/>
        <end position="31"/>
    </location>
</feature>
<dbReference type="SUPFAM" id="SSF52151">
    <property type="entry name" value="FabD/lysophospholipase-like"/>
    <property type="match status" value="1"/>
</dbReference>
<dbReference type="SMART" id="SM00829">
    <property type="entry name" value="PKS_ER"/>
    <property type="match status" value="1"/>
</dbReference>
<dbReference type="InterPro" id="IPR016036">
    <property type="entry name" value="Malonyl_transacylase_ACP-bd"/>
</dbReference>
<dbReference type="Gene3D" id="3.90.180.10">
    <property type="entry name" value="Medium-chain alcohol dehydrogenases, catalytic domain"/>
    <property type="match status" value="1"/>
</dbReference>
<dbReference type="Pfam" id="PF00109">
    <property type="entry name" value="ketoacyl-synt"/>
    <property type="match status" value="1"/>
</dbReference>
<dbReference type="GeneID" id="25326562"/>
<dbReference type="EMBL" id="KN847319">
    <property type="protein sequence ID" value="KIW55950.1"/>
    <property type="molecule type" value="Genomic_DNA"/>
</dbReference>
<keyword evidence="3" id="KW-0489">Methyltransferase</keyword>
<dbReference type="Pfam" id="PF08659">
    <property type="entry name" value="KR"/>
    <property type="match status" value="1"/>
</dbReference>
<evidence type="ECO:0000259" key="10">
    <source>
        <dbReference type="PROSITE" id="PS52004"/>
    </source>
</evidence>
<dbReference type="GO" id="GO:0004312">
    <property type="term" value="F:fatty acid synthase activity"/>
    <property type="evidence" value="ECO:0007669"/>
    <property type="project" value="TreeGrafter"/>
</dbReference>
<dbReference type="InterPro" id="IPR042104">
    <property type="entry name" value="PKS_dehydratase_sf"/>
</dbReference>
<dbReference type="InterPro" id="IPR013968">
    <property type="entry name" value="PKS_KR"/>
</dbReference>
<dbReference type="SUPFAM" id="SSF53901">
    <property type="entry name" value="Thiolase-like"/>
    <property type="match status" value="1"/>
</dbReference>
<dbReference type="InterPro" id="IPR020806">
    <property type="entry name" value="PKS_PP-bd"/>
</dbReference>
<dbReference type="InterPro" id="IPR020843">
    <property type="entry name" value="ER"/>
</dbReference>
<dbReference type="Pfam" id="PF14765">
    <property type="entry name" value="PS-DH"/>
    <property type="match status" value="1"/>
</dbReference>
<dbReference type="InterPro" id="IPR049900">
    <property type="entry name" value="PKS_mFAS_DH"/>
</dbReference>
<dbReference type="InterPro" id="IPR009081">
    <property type="entry name" value="PP-bd_ACP"/>
</dbReference>
<evidence type="ECO:0000256" key="8">
    <source>
        <dbReference type="SAM" id="MobiDB-lite"/>
    </source>
</evidence>
<reference evidence="12 13" key="1">
    <citation type="submission" date="2015-01" db="EMBL/GenBank/DDBJ databases">
        <title>The Genome Sequence of Exophiala xenobiotica CBS118157.</title>
        <authorList>
            <consortium name="The Broad Institute Genomics Platform"/>
            <person name="Cuomo C."/>
            <person name="de Hoog S."/>
            <person name="Gorbushina A."/>
            <person name="Stielow B."/>
            <person name="Teixiera M."/>
            <person name="Abouelleil A."/>
            <person name="Chapman S.B."/>
            <person name="Priest M."/>
            <person name="Young S.K."/>
            <person name="Wortman J."/>
            <person name="Nusbaum C."/>
            <person name="Birren B."/>
        </authorList>
    </citation>
    <scope>NUCLEOTIDE SEQUENCE [LARGE SCALE GENOMIC DNA]</scope>
    <source>
        <strain evidence="12 13">CBS 118157</strain>
    </source>
</reference>
<keyword evidence="4" id="KW-0808">Transferase</keyword>
<name>A0A0D2EMJ9_9EURO</name>
<feature type="region of interest" description="Disordered" evidence="8">
    <location>
        <begin position="2322"/>
        <end position="2350"/>
    </location>
</feature>
<dbReference type="GO" id="GO:0006633">
    <property type="term" value="P:fatty acid biosynthetic process"/>
    <property type="evidence" value="ECO:0007669"/>
    <property type="project" value="InterPro"/>
</dbReference>
<dbReference type="CDD" id="cd02440">
    <property type="entry name" value="AdoMet_MTases"/>
    <property type="match status" value="1"/>
</dbReference>
<dbReference type="InterPro" id="IPR016035">
    <property type="entry name" value="Acyl_Trfase/lysoPLipase"/>
</dbReference>
<dbReference type="SMART" id="SM00826">
    <property type="entry name" value="PKS_DH"/>
    <property type="match status" value="1"/>
</dbReference>
<dbReference type="SMART" id="SM00825">
    <property type="entry name" value="PKS_KS"/>
    <property type="match status" value="1"/>
</dbReference>
<dbReference type="InterPro" id="IPR001227">
    <property type="entry name" value="Ac_transferase_dom_sf"/>
</dbReference>
<proteinExistence type="predicted"/>
<dbReference type="SMART" id="SM00823">
    <property type="entry name" value="PKS_PP"/>
    <property type="match status" value="1"/>
</dbReference>
<evidence type="ECO:0000256" key="1">
    <source>
        <dbReference type="ARBA" id="ARBA00022450"/>
    </source>
</evidence>
<dbReference type="PROSITE" id="PS52004">
    <property type="entry name" value="KS3_2"/>
    <property type="match status" value="1"/>
</dbReference>
<dbReference type="InterPro" id="IPR006162">
    <property type="entry name" value="Ppantetheine_attach_site"/>
</dbReference>
<dbReference type="Gene3D" id="3.40.47.10">
    <property type="match status" value="1"/>
</dbReference>
<dbReference type="Gene3D" id="3.40.50.150">
    <property type="entry name" value="Vaccinia Virus protein VP39"/>
    <property type="match status" value="1"/>
</dbReference>
<dbReference type="Gene3D" id="3.40.50.720">
    <property type="entry name" value="NAD(P)-binding Rossmann-like Domain"/>
    <property type="match status" value="1"/>
</dbReference>
<dbReference type="InterPro" id="IPR011032">
    <property type="entry name" value="GroES-like_sf"/>
</dbReference>
<dbReference type="Gene3D" id="1.10.1200.10">
    <property type="entry name" value="ACP-like"/>
    <property type="match status" value="1"/>
</dbReference>
<dbReference type="InterPro" id="IPR020807">
    <property type="entry name" value="PKS_DH"/>
</dbReference>
<dbReference type="GO" id="GO:0044550">
    <property type="term" value="P:secondary metabolite biosynthetic process"/>
    <property type="evidence" value="ECO:0007669"/>
    <property type="project" value="UniProtKB-ARBA"/>
</dbReference>
<evidence type="ECO:0000259" key="9">
    <source>
        <dbReference type="PROSITE" id="PS50075"/>
    </source>
</evidence>
<dbReference type="SMART" id="SM00822">
    <property type="entry name" value="PKS_KR"/>
    <property type="match status" value="1"/>
</dbReference>
<dbReference type="Pfam" id="PF08242">
    <property type="entry name" value="Methyltransf_12"/>
    <property type="match status" value="1"/>
</dbReference>
<evidence type="ECO:0000313" key="13">
    <source>
        <dbReference type="Proteomes" id="UP000054342"/>
    </source>
</evidence>
<dbReference type="InterPro" id="IPR036736">
    <property type="entry name" value="ACP-like_sf"/>
</dbReference>
<dbReference type="InterPro" id="IPR029063">
    <property type="entry name" value="SAM-dependent_MTases_sf"/>
</dbReference>
<keyword evidence="5" id="KW-0521">NADP</keyword>
<gene>
    <name evidence="12" type="ORF">PV05_04654</name>
</gene>
<dbReference type="PANTHER" id="PTHR43775">
    <property type="entry name" value="FATTY ACID SYNTHASE"/>
    <property type="match status" value="1"/>
</dbReference>
<feature type="active site" description="Proton acceptor; for dehydratase activity" evidence="7">
    <location>
        <position position="965"/>
    </location>
</feature>
<keyword evidence="1" id="KW-0596">Phosphopantetheine</keyword>
<feature type="region of interest" description="N-terminal hotdog fold" evidence="7">
    <location>
        <begin position="933"/>
        <end position="1060"/>
    </location>
</feature>
<dbReference type="PANTHER" id="PTHR43775:SF49">
    <property type="entry name" value="SYNTHASE, PUTATIVE (JCVI)-RELATED"/>
    <property type="match status" value="1"/>
</dbReference>
<dbReference type="SUPFAM" id="SSF55048">
    <property type="entry name" value="Probable ACP-binding domain of malonyl-CoA ACP transacylase"/>
    <property type="match status" value="1"/>
</dbReference>
<evidence type="ECO:0000256" key="5">
    <source>
        <dbReference type="ARBA" id="ARBA00022857"/>
    </source>
</evidence>
<dbReference type="InterPro" id="IPR020841">
    <property type="entry name" value="PKS_Beta-ketoAc_synthase_dom"/>
</dbReference>
<evidence type="ECO:0000256" key="3">
    <source>
        <dbReference type="ARBA" id="ARBA00022603"/>
    </source>
</evidence>
<dbReference type="Gene3D" id="3.10.129.110">
    <property type="entry name" value="Polyketide synthase dehydratase"/>
    <property type="match status" value="1"/>
</dbReference>
<dbReference type="Gene3D" id="3.40.366.10">
    <property type="entry name" value="Malonyl-Coenzyme A Acyl Carrier Protein, domain 2"/>
    <property type="match status" value="1"/>
</dbReference>
<dbReference type="SUPFAM" id="SSF47336">
    <property type="entry name" value="ACP-like"/>
    <property type="match status" value="1"/>
</dbReference>
<dbReference type="InterPro" id="IPR032821">
    <property type="entry name" value="PKS_assoc"/>
</dbReference>
<dbReference type="PROSITE" id="PS50075">
    <property type="entry name" value="CARRIER"/>
    <property type="match status" value="1"/>
</dbReference>
<evidence type="ECO:0000256" key="6">
    <source>
        <dbReference type="ARBA" id="ARBA00023268"/>
    </source>
</evidence>
<accession>A0A0D2EMJ9</accession>
<organism evidence="12 13">
    <name type="scientific">Exophiala xenobiotica</name>
    <dbReference type="NCBI Taxonomy" id="348802"/>
    <lineage>
        <taxon>Eukaryota</taxon>
        <taxon>Fungi</taxon>
        <taxon>Dikarya</taxon>
        <taxon>Ascomycota</taxon>
        <taxon>Pezizomycotina</taxon>
        <taxon>Eurotiomycetes</taxon>
        <taxon>Chaetothyriomycetidae</taxon>
        <taxon>Chaetothyriales</taxon>
        <taxon>Herpotrichiellaceae</taxon>
        <taxon>Exophiala</taxon>
    </lineage>
</organism>
<dbReference type="SMART" id="SM00827">
    <property type="entry name" value="PKS_AT"/>
    <property type="match status" value="1"/>
</dbReference>